<dbReference type="EMBL" id="NXIC01000009">
    <property type="protein sequence ID" value="RXI24708.1"/>
    <property type="molecule type" value="Genomic_DNA"/>
</dbReference>
<name>A0AAD0SL25_9BACT</name>
<reference evidence="1 3" key="2">
    <citation type="submission" date="2018-08" db="EMBL/GenBank/DDBJ databases">
        <title>Complete genome of the Arcobacter skirrowii type strain LMG 6621.</title>
        <authorList>
            <person name="Miller W.G."/>
            <person name="Yee E."/>
            <person name="Bono J.L."/>
        </authorList>
    </citation>
    <scope>NUCLEOTIDE SEQUENCE [LARGE SCALE GENOMIC DNA]</scope>
    <source>
        <strain evidence="1 3">CCUG 10374</strain>
    </source>
</reference>
<evidence type="ECO:0000313" key="2">
    <source>
        <dbReference type="EMBL" id="RXI24708.1"/>
    </source>
</evidence>
<dbReference type="EMBL" id="CP032099">
    <property type="protein sequence ID" value="AXX84608.1"/>
    <property type="molecule type" value="Genomic_DNA"/>
</dbReference>
<evidence type="ECO:0000313" key="1">
    <source>
        <dbReference type="EMBL" id="AXX84608.1"/>
    </source>
</evidence>
<evidence type="ECO:0000313" key="4">
    <source>
        <dbReference type="Proteomes" id="UP000290580"/>
    </source>
</evidence>
<keyword evidence="4" id="KW-1185">Reference proteome</keyword>
<dbReference type="RefSeq" id="WP_115588520.1">
    <property type="nucleotide sequence ID" value="NZ_CP032099.1"/>
</dbReference>
<dbReference type="GeneID" id="61750539"/>
<proteinExistence type="predicted"/>
<reference evidence="2 4" key="1">
    <citation type="submission" date="2017-09" db="EMBL/GenBank/DDBJ databases">
        <title>Genomics of the genus Arcobacter.</title>
        <authorList>
            <person name="Perez-Cataluna A."/>
            <person name="Figueras M.J."/>
            <person name="Salas-Masso N."/>
        </authorList>
    </citation>
    <scope>NUCLEOTIDE SEQUENCE [LARGE SCALE GENOMIC DNA]</scope>
    <source>
        <strain evidence="2 4">LMG 6621</strain>
    </source>
</reference>
<sequence>MKNSKIAELIQKKYEFLNKPTESEVKKILSKINNSTSEEEFDQIVSDIISDTTCYCNESADMSDTINILDQIKKVLDGK</sequence>
<accession>A0AAD0SL25</accession>
<evidence type="ECO:0000313" key="3">
    <source>
        <dbReference type="Proteomes" id="UP000262029"/>
    </source>
</evidence>
<dbReference type="Proteomes" id="UP000290580">
    <property type="component" value="Unassembled WGS sequence"/>
</dbReference>
<dbReference type="AlphaFoldDB" id="A0AAD0SL25"/>
<dbReference type="Proteomes" id="UP000262029">
    <property type="component" value="Chromosome"/>
</dbReference>
<organism evidence="1 3">
    <name type="scientific">Aliarcobacter skirrowii CCUG 10374</name>
    <dbReference type="NCBI Taxonomy" id="1032239"/>
    <lineage>
        <taxon>Bacteria</taxon>
        <taxon>Pseudomonadati</taxon>
        <taxon>Campylobacterota</taxon>
        <taxon>Epsilonproteobacteria</taxon>
        <taxon>Campylobacterales</taxon>
        <taxon>Arcobacteraceae</taxon>
        <taxon>Aliarcobacter</taxon>
    </lineage>
</organism>
<protein>
    <submittedName>
        <fullName evidence="1">Uncharacterized protein</fullName>
    </submittedName>
</protein>
<gene>
    <name evidence="1" type="ORF">ASKIR_0786</name>
    <name evidence="2" type="ORF">CP959_09735</name>
</gene>